<proteinExistence type="predicted"/>
<dbReference type="AlphaFoldDB" id="A0AAV7QG23"/>
<gene>
    <name evidence="2" type="ORF">NDU88_005472</name>
</gene>
<feature type="compositionally biased region" description="Basic and acidic residues" evidence="1">
    <location>
        <begin position="76"/>
        <end position="86"/>
    </location>
</feature>
<name>A0AAV7QG23_PLEWA</name>
<feature type="compositionally biased region" description="Basic residues" evidence="1">
    <location>
        <begin position="1"/>
        <end position="10"/>
    </location>
</feature>
<sequence length="86" mass="9491">MKLPRIKRHSRAAEEEAAGSPEQGEKRGASPLLQLPHPGGGPEVVKPLRYECHEKPRSTSYRGARPLVSSPPPSRFQEDKAVKSPR</sequence>
<comment type="caution">
    <text evidence="2">The sequence shown here is derived from an EMBL/GenBank/DDBJ whole genome shotgun (WGS) entry which is preliminary data.</text>
</comment>
<accession>A0AAV7QG23</accession>
<dbReference type="EMBL" id="JANPWB010000010">
    <property type="protein sequence ID" value="KAJ1139095.1"/>
    <property type="molecule type" value="Genomic_DNA"/>
</dbReference>
<feature type="compositionally biased region" description="Basic and acidic residues" evidence="1">
    <location>
        <begin position="46"/>
        <end position="57"/>
    </location>
</feature>
<reference evidence="2" key="1">
    <citation type="journal article" date="2022" name="bioRxiv">
        <title>Sequencing and chromosome-scale assembly of the giantPleurodeles waltlgenome.</title>
        <authorList>
            <person name="Brown T."/>
            <person name="Elewa A."/>
            <person name="Iarovenko S."/>
            <person name="Subramanian E."/>
            <person name="Araus A.J."/>
            <person name="Petzold A."/>
            <person name="Susuki M."/>
            <person name="Suzuki K.-i.T."/>
            <person name="Hayashi T."/>
            <person name="Toyoda A."/>
            <person name="Oliveira C."/>
            <person name="Osipova E."/>
            <person name="Leigh N.D."/>
            <person name="Simon A."/>
            <person name="Yun M.H."/>
        </authorList>
    </citation>
    <scope>NUCLEOTIDE SEQUENCE</scope>
    <source>
        <strain evidence="2">20211129_DDA</strain>
        <tissue evidence="2">Liver</tissue>
    </source>
</reference>
<dbReference type="Proteomes" id="UP001066276">
    <property type="component" value="Chromosome 6"/>
</dbReference>
<evidence type="ECO:0000313" key="2">
    <source>
        <dbReference type="EMBL" id="KAJ1139095.1"/>
    </source>
</evidence>
<keyword evidence="3" id="KW-1185">Reference proteome</keyword>
<evidence type="ECO:0000313" key="3">
    <source>
        <dbReference type="Proteomes" id="UP001066276"/>
    </source>
</evidence>
<protein>
    <submittedName>
        <fullName evidence="2">Uncharacterized protein</fullName>
    </submittedName>
</protein>
<evidence type="ECO:0000256" key="1">
    <source>
        <dbReference type="SAM" id="MobiDB-lite"/>
    </source>
</evidence>
<feature type="region of interest" description="Disordered" evidence="1">
    <location>
        <begin position="1"/>
        <end position="86"/>
    </location>
</feature>
<organism evidence="2 3">
    <name type="scientific">Pleurodeles waltl</name>
    <name type="common">Iberian ribbed newt</name>
    <dbReference type="NCBI Taxonomy" id="8319"/>
    <lineage>
        <taxon>Eukaryota</taxon>
        <taxon>Metazoa</taxon>
        <taxon>Chordata</taxon>
        <taxon>Craniata</taxon>
        <taxon>Vertebrata</taxon>
        <taxon>Euteleostomi</taxon>
        <taxon>Amphibia</taxon>
        <taxon>Batrachia</taxon>
        <taxon>Caudata</taxon>
        <taxon>Salamandroidea</taxon>
        <taxon>Salamandridae</taxon>
        <taxon>Pleurodelinae</taxon>
        <taxon>Pleurodeles</taxon>
    </lineage>
</organism>